<gene>
    <name evidence="1" type="ORF">SAMN04489842_3455</name>
</gene>
<evidence type="ECO:0000313" key="2">
    <source>
        <dbReference type="Proteomes" id="UP000198848"/>
    </source>
</evidence>
<name>A0A1H1ID84_NATTX</name>
<sequence>MNRREILFGGTAFGAAIAGCLQAHGRSEDGATSATDAVEQYFLALREGDRERANHYAHPDGEYYLDDENELFLDAEGITIDETETVDVETGVRHMHADPDEHPIDEFVEEERAALESLQDEYGFDDYAYVRHDAEAETLTFNSIYVLFEDDDGWAIWSLPTILRER</sequence>
<dbReference type="AlphaFoldDB" id="A0A1H1ID84"/>
<dbReference type="OrthoDB" id="200713at2157"/>
<dbReference type="RefSeq" id="WP_090384526.1">
    <property type="nucleotide sequence ID" value="NZ_FNLC01000004.1"/>
</dbReference>
<protein>
    <submittedName>
        <fullName evidence="1">Uncharacterized protein</fullName>
    </submittedName>
</protein>
<dbReference type="PROSITE" id="PS51257">
    <property type="entry name" value="PROKAR_LIPOPROTEIN"/>
    <property type="match status" value="1"/>
</dbReference>
<evidence type="ECO:0000313" key="1">
    <source>
        <dbReference type="EMBL" id="SDR35677.1"/>
    </source>
</evidence>
<reference evidence="2" key="1">
    <citation type="submission" date="2016-10" db="EMBL/GenBank/DDBJ databases">
        <authorList>
            <person name="Varghese N."/>
            <person name="Submissions S."/>
        </authorList>
    </citation>
    <scope>NUCLEOTIDE SEQUENCE [LARGE SCALE GENOMIC DNA]</scope>
    <source>
        <strain evidence="2">DSM 24767</strain>
    </source>
</reference>
<dbReference type="Proteomes" id="UP000198848">
    <property type="component" value="Unassembled WGS sequence"/>
</dbReference>
<keyword evidence="2" id="KW-1185">Reference proteome</keyword>
<organism evidence="1 2">
    <name type="scientific">Natronobacterium texcoconense</name>
    <dbReference type="NCBI Taxonomy" id="1095778"/>
    <lineage>
        <taxon>Archaea</taxon>
        <taxon>Methanobacteriati</taxon>
        <taxon>Methanobacteriota</taxon>
        <taxon>Stenosarchaea group</taxon>
        <taxon>Halobacteria</taxon>
        <taxon>Halobacteriales</taxon>
        <taxon>Natrialbaceae</taxon>
        <taxon>Natronobacterium</taxon>
    </lineage>
</organism>
<dbReference type="EMBL" id="FNLC01000004">
    <property type="protein sequence ID" value="SDR35677.1"/>
    <property type="molecule type" value="Genomic_DNA"/>
</dbReference>
<dbReference type="Gene3D" id="3.10.450.50">
    <property type="match status" value="1"/>
</dbReference>
<proteinExistence type="predicted"/>
<accession>A0A1H1ID84</accession>